<sequence length="284" mass="31279">MKLVTFTRSGKQSYGFVDNDTITDIGQTLGNTHPDLKSLIGDDYPKLISSSADTAPRVALKDVQLLPPITNPDKIICVGLNYESHRKETGRPEVEFPTLFTRFANSQIGDGEAMWQPAESTSFDYEGELAVIIGSGGWKIPKDKALEHVAGYSCYNDGSVRDWQRHTSQFTPGKNFRHTGPFGPWLVTTDEIPDPSTLTLTTRLNGEVMQHATTDLLIFTIPVLINYISRFTRLEPGDVIVSGTPGGVGFKRDPQVFMKPGDVVEVEISKIGILKNPIEAEPVD</sequence>
<dbReference type="InterPro" id="IPR018833">
    <property type="entry name" value="Rv2993c-like_N"/>
</dbReference>
<evidence type="ECO:0000256" key="2">
    <source>
        <dbReference type="ARBA" id="ARBA00022723"/>
    </source>
</evidence>
<dbReference type="InterPro" id="IPR036663">
    <property type="entry name" value="Fumarylacetoacetase_C_sf"/>
</dbReference>
<keyword evidence="5" id="KW-0378">Hydrolase</keyword>
<feature type="domain" description="Fumarylacetoacetase-like C-terminal" evidence="3">
    <location>
        <begin position="74"/>
        <end position="278"/>
    </location>
</feature>
<dbReference type="GO" id="GO:0044281">
    <property type="term" value="P:small molecule metabolic process"/>
    <property type="evidence" value="ECO:0007669"/>
    <property type="project" value="UniProtKB-ARBA"/>
</dbReference>
<comment type="similarity">
    <text evidence="1">Belongs to the FAH family.</text>
</comment>
<dbReference type="SUPFAM" id="SSF56529">
    <property type="entry name" value="FAH"/>
    <property type="match status" value="1"/>
</dbReference>
<evidence type="ECO:0000259" key="4">
    <source>
        <dbReference type="Pfam" id="PF10370"/>
    </source>
</evidence>
<dbReference type="Gene3D" id="3.90.850.10">
    <property type="entry name" value="Fumarylacetoacetase-like, C-terminal domain"/>
    <property type="match status" value="1"/>
</dbReference>
<dbReference type="FunFam" id="3.90.850.10:FF:000008">
    <property type="entry name" value="FAA hydrolase family protein"/>
    <property type="match status" value="1"/>
</dbReference>
<accession>A0A170PRX1</accession>
<protein>
    <submittedName>
        <fullName evidence="5">Fumarylacetoacetate (FAA) hydrolase</fullName>
    </submittedName>
</protein>
<evidence type="ECO:0000313" key="5">
    <source>
        <dbReference type="EMBL" id="CUS54011.1"/>
    </source>
</evidence>
<dbReference type="Pfam" id="PF10370">
    <property type="entry name" value="Rv2993c-like_N"/>
    <property type="match status" value="1"/>
</dbReference>
<dbReference type="EMBL" id="CZRL01000099">
    <property type="protein sequence ID" value="CUS54011.1"/>
    <property type="molecule type" value="Genomic_DNA"/>
</dbReference>
<name>A0A170PRX1_9ZZZZ</name>
<dbReference type="AlphaFoldDB" id="A0A170PRX1"/>
<dbReference type="InterPro" id="IPR011234">
    <property type="entry name" value="Fumarylacetoacetase-like_C"/>
</dbReference>
<reference evidence="5" key="1">
    <citation type="submission" date="2015-10" db="EMBL/GenBank/DDBJ databases">
        <authorList>
            <person name="Gilbert D.G."/>
        </authorList>
    </citation>
    <scope>NUCLEOTIDE SEQUENCE</scope>
</reference>
<evidence type="ECO:0000259" key="3">
    <source>
        <dbReference type="Pfam" id="PF01557"/>
    </source>
</evidence>
<dbReference type="PANTHER" id="PTHR42796">
    <property type="entry name" value="FUMARYLACETOACETATE HYDROLASE DOMAIN-CONTAINING PROTEIN 2A-RELATED"/>
    <property type="match status" value="1"/>
</dbReference>
<keyword evidence="2" id="KW-0479">Metal-binding</keyword>
<proteinExistence type="inferred from homology"/>
<feature type="domain" description="Rv2993c-like N-terminal" evidence="4">
    <location>
        <begin position="1"/>
        <end position="68"/>
    </location>
</feature>
<dbReference type="PANTHER" id="PTHR42796:SF4">
    <property type="entry name" value="FUMARYLACETOACETATE HYDROLASE DOMAIN-CONTAINING PROTEIN 2A"/>
    <property type="match status" value="1"/>
</dbReference>
<organism evidence="5">
    <name type="scientific">hydrothermal vent metagenome</name>
    <dbReference type="NCBI Taxonomy" id="652676"/>
    <lineage>
        <taxon>unclassified sequences</taxon>
        <taxon>metagenomes</taxon>
        <taxon>ecological metagenomes</taxon>
    </lineage>
</organism>
<dbReference type="InterPro" id="IPR051121">
    <property type="entry name" value="FAH"/>
</dbReference>
<dbReference type="GO" id="GO:0016787">
    <property type="term" value="F:hydrolase activity"/>
    <property type="evidence" value="ECO:0007669"/>
    <property type="project" value="UniProtKB-KW"/>
</dbReference>
<gene>
    <name evidence="5" type="ORF">MGWOODY_XGa55</name>
</gene>
<dbReference type="Pfam" id="PF01557">
    <property type="entry name" value="FAA_hydrolase"/>
    <property type="match status" value="1"/>
</dbReference>
<evidence type="ECO:0000256" key="1">
    <source>
        <dbReference type="ARBA" id="ARBA00010211"/>
    </source>
</evidence>
<dbReference type="GO" id="GO:0046872">
    <property type="term" value="F:metal ion binding"/>
    <property type="evidence" value="ECO:0007669"/>
    <property type="project" value="UniProtKB-KW"/>
</dbReference>